<proteinExistence type="predicted"/>
<evidence type="ECO:0000256" key="8">
    <source>
        <dbReference type="PROSITE-ProRule" id="PRU00071"/>
    </source>
</evidence>
<dbReference type="InterPro" id="IPR045174">
    <property type="entry name" value="Dof"/>
</dbReference>
<dbReference type="InterPro" id="IPR003851">
    <property type="entry name" value="Znf_Dof"/>
</dbReference>
<dbReference type="GO" id="GO:0005634">
    <property type="term" value="C:nucleus"/>
    <property type="evidence" value="ECO:0007669"/>
    <property type="project" value="UniProtKB-SubCell"/>
</dbReference>
<evidence type="ECO:0000256" key="5">
    <source>
        <dbReference type="ARBA" id="ARBA00023125"/>
    </source>
</evidence>
<accession>A0A9E7GC83</accession>
<feature type="domain" description="Dof-type" evidence="11">
    <location>
        <begin position="104"/>
        <end position="158"/>
    </location>
</feature>
<evidence type="ECO:0000256" key="3">
    <source>
        <dbReference type="ARBA" id="ARBA00022833"/>
    </source>
</evidence>
<evidence type="ECO:0000256" key="10">
    <source>
        <dbReference type="SAM" id="MobiDB-lite"/>
    </source>
</evidence>
<dbReference type="AlphaFoldDB" id="A0A9E7GC83"/>
<keyword evidence="1 9" id="KW-0479">Metal-binding</keyword>
<evidence type="ECO:0000313" key="12">
    <source>
        <dbReference type="EMBL" id="URE09947.1"/>
    </source>
</evidence>
<protein>
    <recommendedName>
        <fullName evidence="9">Dof zinc finger protein</fullName>
    </recommendedName>
</protein>
<name>A0A9E7GC83_9LILI</name>
<keyword evidence="7 8" id="KW-0539">Nucleus</keyword>
<evidence type="ECO:0000256" key="6">
    <source>
        <dbReference type="ARBA" id="ARBA00023163"/>
    </source>
</evidence>
<dbReference type="PANTHER" id="PTHR31992:SF361">
    <property type="entry name" value="DOF ZINC FINGER PROTEIN"/>
    <property type="match status" value="1"/>
</dbReference>
<dbReference type="Pfam" id="PF02701">
    <property type="entry name" value="Zn_ribbon_Dof"/>
    <property type="match status" value="1"/>
</dbReference>
<evidence type="ECO:0000256" key="1">
    <source>
        <dbReference type="ARBA" id="ARBA00022723"/>
    </source>
</evidence>
<dbReference type="OrthoDB" id="1927254at2759"/>
<keyword evidence="3 9" id="KW-0862">Zinc</keyword>
<comment type="subcellular location">
    <subcellularLocation>
        <location evidence="8 9">Nucleus</location>
    </subcellularLocation>
</comment>
<evidence type="ECO:0000256" key="7">
    <source>
        <dbReference type="ARBA" id="ARBA00023242"/>
    </source>
</evidence>
<keyword evidence="13" id="KW-1185">Reference proteome</keyword>
<evidence type="ECO:0000256" key="9">
    <source>
        <dbReference type="RuleBase" id="RU369094"/>
    </source>
</evidence>
<reference evidence="12" key="1">
    <citation type="submission" date="2022-05" db="EMBL/GenBank/DDBJ databases">
        <title>The Musa troglodytarum L. genome provides insights into the mechanism of non-climacteric behaviour and enrichment of carotenoids.</title>
        <authorList>
            <person name="Wang J."/>
        </authorList>
    </citation>
    <scope>NUCLEOTIDE SEQUENCE</scope>
    <source>
        <tissue evidence="12">Leaf</tissue>
    </source>
</reference>
<dbReference type="EMBL" id="CP097508">
    <property type="protein sequence ID" value="URE09947.1"/>
    <property type="molecule type" value="Genomic_DNA"/>
</dbReference>
<evidence type="ECO:0000259" key="11">
    <source>
        <dbReference type="PROSITE" id="PS50884"/>
    </source>
</evidence>
<sequence length="362" mass="38012">MSRLPIKVVKADATEQLNRVPRDSPLTIVVLGPLEQGTETSGNVCLSCICLTFDKMVTYPSREQIRYRGMAAPRPEGEMVRSFRSLPMADEARSAKIPQPQPGLKCPRCDSTNTKFCYFNNYSLAQPRHFCKTCRRYWTHGGALRNIPVGGGCRHSKRTKSSAGSSSKSSTVTTKAGASSSSSAATSSGIGGAITSNIPLLSQPASLHPLPDFGATNLVMGLSGIQAVDTVGYQIGGGIELETLRIQQMHQFPFLGGPQLAQPPPPASISALHPFVIEGGGFLGGPFTGQAQANPAGSDLLTQLASVNMDSQQLLNSPRQYVGVAHNVQFWSGGGGGSSNGSVAGGWATDLSGFNSSSGNIL</sequence>
<evidence type="ECO:0000256" key="4">
    <source>
        <dbReference type="ARBA" id="ARBA00023015"/>
    </source>
</evidence>
<organism evidence="12 13">
    <name type="scientific">Musa troglodytarum</name>
    <name type="common">fe'i banana</name>
    <dbReference type="NCBI Taxonomy" id="320322"/>
    <lineage>
        <taxon>Eukaryota</taxon>
        <taxon>Viridiplantae</taxon>
        <taxon>Streptophyta</taxon>
        <taxon>Embryophyta</taxon>
        <taxon>Tracheophyta</taxon>
        <taxon>Spermatophyta</taxon>
        <taxon>Magnoliopsida</taxon>
        <taxon>Liliopsida</taxon>
        <taxon>Zingiberales</taxon>
        <taxon>Musaceae</taxon>
        <taxon>Musa</taxon>
    </lineage>
</organism>
<dbReference type="PANTHER" id="PTHR31992">
    <property type="entry name" value="DOF ZINC FINGER PROTEIN DOF1.4-RELATED"/>
    <property type="match status" value="1"/>
</dbReference>
<keyword evidence="5 8" id="KW-0238">DNA-binding</keyword>
<evidence type="ECO:0000313" key="13">
    <source>
        <dbReference type="Proteomes" id="UP001055439"/>
    </source>
</evidence>
<dbReference type="Proteomes" id="UP001055439">
    <property type="component" value="Chromosome 6"/>
</dbReference>
<dbReference type="PROSITE" id="PS01361">
    <property type="entry name" value="ZF_DOF_1"/>
    <property type="match status" value="1"/>
</dbReference>
<gene>
    <name evidence="12" type="ORF">MUK42_04228</name>
</gene>
<dbReference type="PROSITE" id="PS50884">
    <property type="entry name" value="ZF_DOF_2"/>
    <property type="match status" value="1"/>
</dbReference>
<dbReference type="GO" id="GO:0008270">
    <property type="term" value="F:zinc ion binding"/>
    <property type="evidence" value="ECO:0007669"/>
    <property type="project" value="UniProtKB-KW"/>
</dbReference>
<evidence type="ECO:0000256" key="2">
    <source>
        <dbReference type="ARBA" id="ARBA00022771"/>
    </source>
</evidence>
<keyword evidence="6 9" id="KW-0804">Transcription</keyword>
<dbReference type="GO" id="GO:0003677">
    <property type="term" value="F:DNA binding"/>
    <property type="evidence" value="ECO:0007669"/>
    <property type="project" value="UniProtKB-UniRule"/>
</dbReference>
<comment type="function">
    <text evidence="9">Transcription factor that binds specifically to a 5'-AA[AG]G-3' consensus core sequence.</text>
</comment>
<feature type="compositionally biased region" description="Low complexity" evidence="10">
    <location>
        <begin position="161"/>
        <end position="186"/>
    </location>
</feature>
<feature type="region of interest" description="Disordered" evidence="10">
    <location>
        <begin position="149"/>
        <end position="186"/>
    </location>
</feature>
<keyword evidence="4 9" id="KW-0805">Transcription regulation</keyword>
<dbReference type="GO" id="GO:0003700">
    <property type="term" value="F:DNA-binding transcription factor activity"/>
    <property type="evidence" value="ECO:0007669"/>
    <property type="project" value="UniProtKB-UniRule"/>
</dbReference>
<keyword evidence="2 8" id="KW-0863">Zinc-finger</keyword>